<evidence type="ECO:0000313" key="1">
    <source>
        <dbReference type="EMBL" id="MBW85829.1"/>
    </source>
</evidence>
<accession>A0A2P2IX74</accession>
<name>A0A2P2IX74_RHIMU</name>
<dbReference type="EMBL" id="GGEC01005346">
    <property type="protein sequence ID" value="MBW85829.1"/>
    <property type="molecule type" value="Transcribed_RNA"/>
</dbReference>
<reference evidence="1" key="1">
    <citation type="submission" date="2018-02" db="EMBL/GenBank/DDBJ databases">
        <title>Rhizophora mucronata_Transcriptome.</title>
        <authorList>
            <person name="Meera S.P."/>
            <person name="Sreeshan A."/>
            <person name="Augustine A."/>
        </authorList>
    </citation>
    <scope>NUCLEOTIDE SEQUENCE</scope>
    <source>
        <tissue evidence="1">Leaf</tissue>
    </source>
</reference>
<organism evidence="1">
    <name type="scientific">Rhizophora mucronata</name>
    <name type="common">Asiatic mangrove</name>
    <dbReference type="NCBI Taxonomy" id="61149"/>
    <lineage>
        <taxon>Eukaryota</taxon>
        <taxon>Viridiplantae</taxon>
        <taxon>Streptophyta</taxon>
        <taxon>Embryophyta</taxon>
        <taxon>Tracheophyta</taxon>
        <taxon>Spermatophyta</taxon>
        <taxon>Magnoliopsida</taxon>
        <taxon>eudicotyledons</taxon>
        <taxon>Gunneridae</taxon>
        <taxon>Pentapetalae</taxon>
        <taxon>rosids</taxon>
        <taxon>fabids</taxon>
        <taxon>Malpighiales</taxon>
        <taxon>Rhizophoraceae</taxon>
        <taxon>Rhizophora</taxon>
    </lineage>
</organism>
<protein>
    <submittedName>
        <fullName evidence="1">Uncharacterized protein</fullName>
    </submittedName>
</protein>
<dbReference type="AlphaFoldDB" id="A0A2P2IX74"/>
<dbReference type="EMBL" id="GGEC01005345">
    <property type="protein sequence ID" value="MBW85828.1"/>
    <property type="molecule type" value="Transcribed_RNA"/>
</dbReference>
<sequence>MSAHILTLDALWSNSPPTVHGPSVIVLPFYFYPKVQDHINVTCEVYVCPTCRTSLIGCTSPMLLSQGCRSRTADVNIVRKFQSLNMG</sequence>
<proteinExistence type="predicted"/>